<accession>A0A1E8GLA6</accession>
<dbReference type="Proteomes" id="UP000178622">
    <property type="component" value="Unassembled WGS sequence"/>
</dbReference>
<dbReference type="OrthoDB" id="2200206at2"/>
<dbReference type="RefSeq" id="WP_070793315.1">
    <property type="nucleotide sequence ID" value="NZ_MKIR01000026.1"/>
</dbReference>
<gene>
    <name evidence="1" type="ORF">BG261_08475</name>
</gene>
<reference evidence="2" key="1">
    <citation type="submission" date="2016-09" db="EMBL/GenBank/DDBJ databases">
        <title>Draft genome sequence of a novel species of the family Streptococcaceae isolated from flowers.</title>
        <authorList>
            <person name="Chuah L.-O."/>
            <person name="Yap K.-P."/>
            <person name="Thong K.L."/>
            <person name="Liong M.T."/>
            <person name="Ahmad R."/>
            <person name="Rusul G."/>
        </authorList>
    </citation>
    <scope>NUCLEOTIDE SEQUENCE [LARGE SCALE GENOMIC DNA]</scope>
    <source>
        <strain evidence="2">DF1</strain>
    </source>
</reference>
<protein>
    <recommendedName>
        <fullName evidence="3">Cystathionine beta-lyase</fullName>
    </recommendedName>
</protein>
<evidence type="ECO:0008006" key="3">
    <source>
        <dbReference type="Google" id="ProtNLM"/>
    </source>
</evidence>
<sequence length="226" mass="25996">MSTSKWIDLGLKYGGYMEMDKVLLRNSLDRLSTDEEKLAFVTPPASVVNAYFSELYQKKDSEAALDYFLDLSKALGNFNENPSFQQEGQVDYPSYRFIRLNLQGMSYGFIFKNEAGEAIAFPENSEMLAKEEVIIQLATLFPSYAVNMDEGKSNIELVPVKYYDEEPLNRKVLPQFPSSVIIYYKSYLVIESDRLEEIKKLSQIVGQDCDKVLQYSQEKLRVFLKS</sequence>
<comment type="caution">
    <text evidence="1">The sequence shown here is derived from an EMBL/GenBank/DDBJ whole genome shotgun (WGS) entry which is preliminary data.</text>
</comment>
<name>A0A1E8GLA6_9LACT</name>
<keyword evidence="2" id="KW-1185">Reference proteome</keyword>
<evidence type="ECO:0000313" key="2">
    <source>
        <dbReference type="Proteomes" id="UP000178622"/>
    </source>
</evidence>
<organism evidence="1 2">
    <name type="scientific">Floricoccus tropicus</name>
    <dbReference type="NCBI Taxonomy" id="1859473"/>
    <lineage>
        <taxon>Bacteria</taxon>
        <taxon>Bacillati</taxon>
        <taxon>Bacillota</taxon>
        <taxon>Bacilli</taxon>
        <taxon>Lactobacillales</taxon>
        <taxon>Streptococcaceae</taxon>
        <taxon>Floricoccus</taxon>
    </lineage>
</organism>
<dbReference type="EMBL" id="MKIR01000026">
    <property type="protein sequence ID" value="OFI48308.1"/>
    <property type="molecule type" value="Genomic_DNA"/>
</dbReference>
<proteinExistence type="predicted"/>
<evidence type="ECO:0000313" key="1">
    <source>
        <dbReference type="EMBL" id="OFI48308.1"/>
    </source>
</evidence>
<dbReference type="STRING" id="1859473.BG261_08475"/>
<dbReference type="AlphaFoldDB" id="A0A1E8GLA6"/>